<dbReference type="Proteomes" id="UP000295689">
    <property type="component" value="Unassembled WGS sequence"/>
</dbReference>
<keyword evidence="1" id="KW-1133">Transmembrane helix</keyword>
<sequence>MKHIKKILKIMSQFIYVVVITFLLEPLMQVIKKILKIIIKTIIKHRYVVVIIHALLPLIPDNIYTRFAIFTAICSLFLIPSFFVHLFPDTPLTLILLSRIIFVFTFILVFTGGLTSAVEHLIKATGNEVIEEYIVFILLFFVITLFILFMLDYFLRLVKSMSELKNPKNTREKVLSLIKLFARLILSLIIPIFVFGICYSLILATLYNIVLNFWEAAYLSFVINYTLPVNGEIMEIFNKIDTSRSLRILEVVQLILSKILDLTVIAIIINYINDLVNDIRVKNKG</sequence>
<proteinExistence type="predicted"/>
<evidence type="ECO:0000313" key="3">
    <source>
        <dbReference type="Proteomes" id="UP000295689"/>
    </source>
</evidence>
<feature type="transmembrane region" description="Helical" evidence="1">
    <location>
        <begin position="248"/>
        <end position="272"/>
    </location>
</feature>
<dbReference type="EMBL" id="SLVV01000005">
    <property type="protein sequence ID" value="TCN25495.1"/>
    <property type="molecule type" value="Genomic_DNA"/>
</dbReference>
<keyword evidence="1" id="KW-0472">Membrane</keyword>
<feature type="transmembrane region" description="Helical" evidence="1">
    <location>
        <begin position="94"/>
        <end position="113"/>
    </location>
</feature>
<gene>
    <name evidence="2" type="ORF">EV146_105152</name>
</gene>
<protein>
    <submittedName>
        <fullName evidence="2">Uncharacterized protein</fullName>
    </submittedName>
</protein>
<feature type="transmembrane region" description="Helical" evidence="1">
    <location>
        <begin position="43"/>
        <end position="60"/>
    </location>
</feature>
<feature type="transmembrane region" description="Helical" evidence="1">
    <location>
        <begin position="133"/>
        <end position="155"/>
    </location>
</feature>
<feature type="transmembrane region" description="Helical" evidence="1">
    <location>
        <begin position="180"/>
        <end position="203"/>
    </location>
</feature>
<feature type="transmembrane region" description="Helical" evidence="1">
    <location>
        <begin position="66"/>
        <end position="87"/>
    </location>
</feature>
<accession>A0A4R2BG68</accession>
<name>A0A4R2BG68_9BACI</name>
<organism evidence="2 3">
    <name type="scientific">Mesobacillus foraminis</name>
    <dbReference type="NCBI Taxonomy" id="279826"/>
    <lineage>
        <taxon>Bacteria</taxon>
        <taxon>Bacillati</taxon>
        <taxon>Bacillota</taxon>
        <taxon>Bacilli</taxon>
        <taxon>Bacillales</taxon>
        <taxon>Bacillaceae</taxon>
        <taxon>Mesobacillus</taxon>
    </lineage>
</organism>
<dbReference type="RefSeq" id="WP_132005286.1">
    <property type="nucleotide sequence ID" value="NZ_JABUHM010000003.1"/>
</dbReference>
<comment type="caution">
    <text evidence="2">The sequence shown here is derived from an EMBL/GenBank/DDBJ whole genome shotgun (WGS) entry which is preliminary data.</text>
</comment>
<keyword evidence="3" id="KW-1185">Reference proteome</keyword>
<evidence type="ECO:0000313" key="2">
    <source>
        <dbReference type="EMBL" id="TCN25495.1"/>
    </source>
</evidence>
<feature type="transmembrane region" description="Helical" evidence="1">
    <location>
        <begin position="209"/>
        <end position="227"/>
    </location>
</feature>
<reference evidence="2 3" key="1">
    <citation type="journal article" date="2015" name="Stand. Genomic Sci.">
        <title>Genomic Encyclopedia of Bacterial and Archaeal Type Strains, Phase III: the genomes of soil and plant-associated and newly described type strains.</title>
        <authorList>
            <person name="Whitman W.B."/>
            <person name="Woyke T."/>
            <person name="Klenk H.P."/>
            <person name="Zhou Y."/>
            <person name="Lilburn T.G."/>
            <person name="Beck B.J."/>
            <person name="De Vos P."/>
            <person name="Vandamme P."/>
            <person name="Eisen J.A."/>
            <person name="Garrity G."/>
            <person name="Hugenholtz P."/>
            <person name="Kyrpides N.C."/>
        </authorList>
    </citation>
    <scope>NUCLEOTIDE SEQUENCE [LARGE SCALE GENOMIC DNA]</scope>
    <source>
        <strain evidence="2 3">CV53</strain>
    </source>
</reference>
<keyword evidence="1" id="KW-0812">Transmembrane</keyword>
<dbReference type="AlphaFoldDB" id="A0A4R2BG68"/>
<evidence type="ECO:0000256" key="1">
    <source>
        <dbReference type="SAM" id="Phobius"/>
    </source>
</evidence>